<sequence>MEFEKIGALMFYDKDNELVGSVGMEIGANPEQVAEGAMMDVFSTEEVERIAYFKVEEHYLVLQKKG</sequence>
<reference evidence="1 2" key="2">
    <citation type="journal article" date="2016" name="Genome Announc.">
        <title>Genome Sequence of a Gram-Positive Diazotroph, Paenibacillus durus Type Strain ATCC 35681.</title>
        <authorList>
            <person name="Halim M.A."/>
            <person name="Rahman A.Y."/>
            <person name="Sim K.S."/>
            <person name="Yam H.C."/>
            <person name="Rahim A.A."/>
            <person name="Ghazali A.H."/>
            <person name="Najimudin N."/>
        </authorList>
    </citation>
    <scope>NUCLEOTIDE SEQUENCE [LARGE SCALE GENOMIC DNA]</scope>
    <source>
        <strain evidence="1 2">ATCC 35681</strain>
    </source>
</reference>
<accession>A0A0F7CII0</accession>
<name>A0A0F7CII0_PAEDU</name>
<gene>
    <name evidence="1" type="ORF">VK70_08840</name>
</gene>
<dbReference type="AlphaFoldDB" id="A0A0F7CII0"/>
<dbReference type="HOGENOM" id="CLU_2827032_0_0_9"/>
<protein>
    <submittedName>
        <fullName evidence="1">Uncharacterized protein</fullName>
    </submittedName>
</protein>
<dbReference type="EMBL" id="CP011114">
    <property type="protein sequence ID" value="AKG34670.1"/>
    <property type="molecule type" value="Genomic_DNA"/>
</dbReference>
<evidence type="ECO:0000313" key="1">
    <source>
        <dbReference type="EMBL" id="AKG34670.1"/>
    </source>
</evidence>
<dbReference type="PATRIC" id="fig|1333534.5.peg.1936"/>
<dbReference type="OrthoDB" id="9926743at2"/>
<reference evidence="1 2" key="1">
    <citation type="submission" date="2015-03" db="EMBL/GenBank/DDBJ databases">
        <authorList>
            <person name="Abdul Halim M."/>
        </authorList>
    </citation>
    <scope>NUCLEOTIDE SEQUENCE [LARGE SCALE GENOMIC DNA]</scope>
    <source>
        <strain evidence="1 2">ATCC 35681</strain>
    </source>
</reference>
<proteinExistence type="predicted"/>
<dbReference type="RefSeq" id="WP_025693893.1">
    <property type="nucleotide sequence ID" value="NZ_ASQQ01000039.1"/>
</dbReference>
<dbReference type="Proteomes" id="UP000034189">
    <property type="component" value="Chromosome"/>
</dbReference>
<organism evidence="1 2">
    <name type="scientific">Paenibacillus durus ATCC 35681</name>
    <dbReference type="NCBI Taxonomy" id="1333534"/>
    <lineage>
        <taxon>Bacteria</taxon>
        <taxon>Bacillati</taxon>
        <taxon>Bacillota</taxon>
        <taxon>Bacilli</taxon>
        <taxon>Bacillales</taxon>
        <taxon>Paenibacillaceae</taxon>
        <taxon>Paenibacillus</taxon>
    </lineage>
</organism>
<evidence type="ECO:0000313" key="2">
    <source>
        <dbReference type="Proteomes" id="UP000034189"/>
    </source>
</evidence>